<reference evidence="1" key="1">
    <citation type="submission" date="2014-11" db="EMBL/GenBank/DDBJ databases">
        <authorList>
            <person name="Amaro Gonzalez C."/>
        </authorList>
    </citation>
    <scope>NUCLEOTIDE SEQUENCE</scope>
</reference>
<reference evidence="1" key="2">
    <citation type="journal article" date="2015" name="Fish Shellfish Immunol.">
        <title>Early steps in the European eel (Anguilla anguilla)-Vibrio vulnificus interaction in the gills: Role of the RtxA13 toxin.</title>
        <authorList>
            <person name="Callol A."/>
            <person name="Pajuelo D."/>
            <person name="Ebbesson L."/>
            <person name="Teles M."/>
            <person name="MacKenzie S."/>
            <person name="Amaro C."/>
        </authorList>
    </citation>
    <scope>NUCLEOTIDE SEQUENCE</scope>
</reference>
<dbReference type="AlphaFoldDB" id="A0A0E9TPM3"/>
<sequence length="35" mass="4007">MCFQCVCDKDFSFGIHILCFDHEHNTGTLNGEQCL</sequence>
<protein>
    <submittedName>
        <fullName evidence="1">Uncharacterized protein</fullName>
    </submittedName>
</protein>
<name>A0A0E9TPM3_ANGAN</name>
<dbReference type="EMBL" id="GBXM01053180">
    <property type="protein sequence ID" value="JAH55397.1"/>
    <property type="molecule type" value="Transcribed_RNA"/>
</dbReference>
<organism evidence="1">
    <name type="scientific">Anguilla anguilla</name>
    <name type="common">European freshwater eel</name>
    <name type="synonym">Muraena anguilla</name>
    <dbReference type="NCBI Taxonomy" id="7936"/>
    <lineage>
        <taxon>Eukaryota</taxon>
        <taxon>Metazoa</taxon>
        <taxon>Chordata</taxon>
        <taxon>Craniata</taxon>
        <taxon>Vertebrata</taxon>
        <taxon>Euteleostomi</taxon>
        <taxon>Actinopterygii</taxon>
        <taxon>Neopterygii</taxon>
        <taxon>Teleostei</taxon>
        <taxon>Anguilliformes</taxon>
        <taxon>Anguillidae</taxon>
        <taxon>Anguilla</taxon>
    </lineage>
</organism>
<proteinExistence type="predicted"/>
<accession>A0A0E9TPM3</accession>
<evidence type="ECO:0000313" key="1">
    <source>
        <dbReference type="EMBL" id="JAH55397.1"/>
    </source>
</evidence>